<dbReference type="GO" id="GO:0005769">
    <property type="term" value="C:early endosome"/>
    <property type="evidence" value="ECO:0007669"/>
    <property type="project" value="TreeGrafter"/>
</dbReference>
<dbReference type="SUPFAM" id="SSF53850">
    <property type="entry name" value="Periplasmic binding protein-like II"/>
    <property type="match status" value="1"/>
</dbReference>
<dbReference type="Pfam" id="PF00405">
    <property type="entry name" value="Transferrin"/>
    <property type="match status" value="1"/>
</dbReference>
<reference evidence="2 3" key="1">
    <citation type="submission" date="2017-03" db="EMBL/GenBank/DDBJ databases">
        <title>Genome Survey of Euroglyphus maynei.</title>
        <authorList>
            <person name="Arlian L.G."/>
            <person name="Morgan M.S."/>
            <person name="Rider S.D."/>
        </authorList>
    </citation>
    <scope>NUCLEOTIDE SEQUENCE [LARGE SCALE GENOMIC DNA]</scope>
    <source>
        <strain evidence="2">Arlian Lab</strain>
        <tissue evidence="2">Whole body</tissue>
    </source>
</reference>
<evidence type="ECO:0000313" key="2">
    <source>
        <dbReference type="EMBL" id="OTF78347.1"/>
    </source>
</evidence>
<dbReference type="GO" id="GO:0005615">
    <property type="term" value="C:extracellular space"/>
    <property type="evidence" value="ECO:0007669"/>
    <property type="project" value="TreeGrafter"/>
</dbReference>
<dbReference type="PROSITE" id="PS51408">
    <property type="entry name" value="TRANSFERRIN_LIKE_4"/>
    <property type="match status" value="1"/>
</dbReference>
<dbReference type="GO" id="GO:0005886">
    <property type="term" value="C:plasma membrane"/>
    <property type="evidence" value="ECO:0007669"/>
    <property type="project" value="TreeGrafter"/>
</dbReference>
<evidence type="ECO:0000313" key="3">
    <source>
        <dbReference type="Proteomes" id="UP000194236"/>
    </source>
</evidence>
<dbReference type="Proteomes" id="UP000194236">
    <property type="component" value="Unassembled WGS sequence"/>
</dbReference>
<sequence>ASCVPGAADARINPNGTGVQQLCSQCIGDDRGHHHCDLNFGERYSGEEGAIRCLIEGRGDVAFVSHDTILRLTDSRFPNSWARDLKSSDFRLLCRIPNNVFDSQTGGTLRGNSIDDLNDFQNNNIINGRTLLQATIYDYNRCHIAAIPDSIIATSIFTPINIRLDAMYILDQLSETFFGEQKKSFLLAGMFRNRSDIMFSDHAQKIQLFRPDVSLEETLGEFLPYLVSNDPIACHGYCMTKNLSIIMMTIIVATFFCKIFF</sequence>
<keyword evidence="3" id="KW-1185">Reference proteome</keyword>
<organism evidence="2 3">
    <name type="scientific">Euroglyphus maynei</name>
    <name type="common">Mayne's house dust mite</name>
    <dbReference type="NCBI Taxonomy" id="6958"/>
    <lineage>
        <taxon>Eukaryota</taxon>
        <taxon>Metazoa</taxon>
        <taxon>Ecdysozoa</taxon>
        <taxon>Arthropoda</taxon>
        <taxon>Chelicerata</taxon>
        <taxon>Arachnida</taxon>
        <taxon>Acari</taxon>
        <taxon>Acariformes</taxon>
        <taxon>Sarcoptiformes</taxon>
        <taxon>Astigmata</taxon>
        <taxon>Psoroptidia</taxon>
        <taxon>Analgoidea</taxon>
        <taxon>Pyroglyphidae</taxon>
        <taxon>Pyroglyphinae</taxon>
        <taxon>Euroglyphus</taxon>
    </lineage>
</organism>
<gene>
    <name evidence="2" type="ORF">BLA29_009265</name>
</gene>
<dbReference type="PANTHER" id="PTHR11485">
    <property type="entry name" value="TRANSFERRIN"/>
    <property type="match status" value="1"/>
</dbReference>
<dbReference type="GO" id="GO:0006826">
    <property type="term" value="P:iron ion transport"/>
    <property type="evidence" value="ECO:0007669"/>
    <property type="project" value="TreeGrafter"/>
</dbReference>
<feature type="non-terminal residue" evidence="2">
    <location>
        <position position="1"/>
    </location>
</feature>
<dbReference type="EMBL" id="MUJZ01028298">
    <property type="protein sequence ID" value="OTF78347.1"/>
    <property type="molecule type" value="Genomic_DNA"/>
</dbReference>
<evidence type="ECO:0000259" key="1">
    <source>
        <dbReference type="PROSITE" id="PS51408"/>
    </source>
</evidence>
<proteinExistence type="predicted"/>
<dbReference type="PANTHER" id="PTHR11485:SF29">
    <property type="entry name" value="TRANSFERRIN 2"/>
    <property type="match status" value="1"/>
</dbReference>
<accession>A0A1Y3BDR9</accession>
<dbReference type="InterPro" id="IPR001156">
    <property type="entry name" value="Transferrin-like_dom"/>
</dbReference>
<protein>
    <recommendedName>
        <fullName evidence="1">Transferrin-like domain-containing protein</fullName>
    </recommendedName>
</protein>
<feature type="domain" description="Transferrin-like" evidence="1">
    <location>
        <begin position="1"/>
        <end position="228"/>
    </location>
</feature>
<comment type="caution">
    <text evidence="2">The sequence shown here is derived from an EMBL/GenBank/DDBJ whole genome shotgun (WGS) entry which is preliminary data.</text>
</comment>
<dbReference type="OrthoDB" id="5914301at2759"/>
<name>A0A1Y3BDR9_EURMA</name>
<dbReference type="GO" id="GO:0055037">
    <property type="term" value="C:recycling endosome"/>
    <property type="evidence" value="ECO:0007669"/>
    <property type="project" value="TreeGrafter"/>
</dbReference>
<dbReference type="AlphaFoldDB" id="A0A1Y3BDR9"/>
<dbReference type="Gene3D" id="3.40.190.10">
    <property type="entry name" value="Periplasmic binding protein-like II"/>
    <property type="match status" value="1"/>
</dbReference>